<comment type="caution">
    <text evidence="2">The sequence shown here is derived from an EMBL/GenBank/DDBJ whole genome shotgun (WGS) entry which is preliminary data.</text>
</comment>
<dbReference type="AlphaFoldDB" id="A0A928Z240"/>
<proteinExistence type="predicted"/>
<dbReference type="PANTHER" id="PTHR35090">
    <property type="entry name" value="DNA-DIRECTED RNA POLYMERASE SUBUNIT I"/>
    <property type="match status" value="1"/>
</dbReference>
<dbReference type="SUPFAM" id="SSF111126">
    <property type="entry name" value="Ligand-binding domain in the NO signalling and Golgi transport"/>
    <property type="match status" value="1"/>
</dbReference>
<reference evidence="2" key="1">
    <citation type="submission" date="2020-10" db="EMBL/GenBank/DDBJ databases">
        <authorList>
            <person name="Castelo-Branco R."/>
            <person name="Eusebio N."/>
            <person name="Adriana R."/>
            <person name="Vieira A."/>
            <person name="Brugerolle De Fraissinette N."/>
            <person name="Rezende De Castro R."/>
            <person name="Schneider M.P."/>
            <person name="Vasconcelos V."/>
            <person name="Leao P.N."/>
        </authorList>
    </citation>
    <scope>NUCLEOTIDE SEQUENCE</scope>
    <source>
        <strain evidence="2">LEGE 11480</strain>
    </source>
</reference>
<dbReference type="PANTHER" id="PTHR35090:SF1">
    <property type="entry name" value="SLR0144 PROTEIN"/>
    <property type="match status" value="1"/>
</dbReference>
<dbReference type="Gene3D" id="3.30.1380.20">
    <property type="entry name" value="Trafficking protein particle complex subunit 3"/>
    <property type="match status" value="1"/>
</dbReference>
<accession>A0A928Z240</accession>
<dbReference type="Gene3D" id="2.160.20.80">
    <property type="entry name" value="E3 ubiquitin-protein ligase SopA"/>
    <property type="match status" value="1"/>
</dbReference>
<dbReference type="SUPFAM" id="SSF141571">
    <property type="entry name" value="Pentapeptide repeat-like"/>
    <property type="match status" value="1"/>
</dbReference>
<dbReference type="Proteomes" id="UP000625316">
    <property type="component" value="Unassembled WGS sequence"/>
</dbReference>
<organism evidence="2 3">
    <name type="scientific">Romeriopsis navalis LEGE 11480</name>
    <dbReference type="NCBI Taxonomy" id="2777977"/>
    <lineage>
        <taxon>Bacteria</taxon>
        <taxon>Bacillati</taxon>
        <taxon>Cyanobacteriota</taxon>
        <taxon>Cyanophyceae</taxon>
        <taxon>Leptolyngbyales</taxon>
        <taxon>Leptolyngbyaceae</taxon>
        <taxon>Romeriopsis</taxon>
        <taxon>Romeriopsis navalis</taxon>
    </lineage>
</organism>
<evidence type="ECO:0000313" key="3">
    <source>
        <dbReference type="Proteomes" id="UP000625316"/>
    </source>
</evidence>
<dbReference type="RefSeq" id="WP_319633191.1">
    <property type="nucleotide sequence ID" value="NZ_JADEXQ010000026.1"/>
</dbReference>
<dbReference type="EMBL" id="JADEXQ010000026">
    <property type="protein sequence ID" value="MBE9030001.1"/>
    <property type="molecule type" value="Genomic_DNA"/>
</dbReference>
<keyword evidence="3" id="KW-1185">Reference proteome</keyword>
<protein>
    <submittedName>
        <fullName evidence="2">Pentapeptide repeat-containing protein</fullName>
    </submittedName>
</protein>
<sequence length="566" mass="63001">MPDSAVALPVTNQAIELLSSRYQSGERDFADYDCAELNLRATSFSYASFRRSKLRLLDWRDSNLRGIDLSDTNLSRSHLENADLRGAALDNSMLFMASLDGVNLQGADLSDASLDLTTVDHADLRGANLRGAYLCGIDLSQANLENAYFDNRTQFDQQFDPISAGMRTDITVTVDDLVAGLNQITHCTSQYIEQPLILEHWEKARFANRHLAGFSFDAAGQVVYTGNATESASFLQLKWLQLWINKFMGNCALTYSELPYIIQQDHLLVLTWEAQGHNQEHIDSVASPNANTAIFGESLAPANATNPLETEALLTVNRQTGESSIPTAQSASIATVAATLTRSPEVVVPPHQYPKKKPHYRFDDFFAFQSAQGTVKDWHGARNIFAGEDFILALIQGFEQEVGQASSLLMYDLGKAWGARDFQVFKSWFEAEFAMDIGQCPLPVVLEAWWWPFTTQGWGTWEVDLKEQANGFLFIKIFDSAVARTLGNVGKPVCHLYAGLFAGFFSQLVKQDLGCIELQCYAMGDTYCKFLVGKKERVDAATFWQTEGATARDIEMRLQQEEALTA</sequence>
<evidence type="ECO:0000313" key="2">
    <source>
        <dbReference type="EMBL" id="MBE9030001.1"/>
    </source>
</evidence>
<gene>
    <name evidence="2" type="ORF">IQ266_09705</name>
</gene>
<dbReference type="InterPro" id="IPR004096">
    <property type="entry name" value="V4R"/>
</dbReference>
<evidence type="ECO:0000259" key="1">
    <source>
        <dbReference type="SMART" id="SM00989"/>
    </source>
</evidence>
<dbReference type="Pfam" id="PF02830">
    <property type="entry name" value="V4R"/>
    <property type="match status" value="1"/>
</dbReference>
<dbReference type="InterPro" id="IPR001646">
    <property type="entry name" value="5peptide_repeat"/>
</dbReference>
<feature type="domain" description="4-vinyl reductase 4VR" evidence="1">
    <location>
        <begin position="472"/>
        <end position="534"/>
    </location>
</feature>
<dbReference type="InterPro" id="IPR024096">
    <property type="entry name" value="NO_sig/Golgi_transp_ligand-bd"/>
</dbReference>
<name>A0A928Z240_9CYAN</name>
<dbReference type="SMART" id="SM00989">
    <property type="entry name" value="V4R"/>
    <property type="match status" value="1"/>
</dbReference>
<dbReference type="Pfam" id="PF00805">
    <property type="entry name" value="Pentapeptide"/>
    <property type="match status" value="2"/>
</dbReference>